<accession>A0A6G3WMK2</accession>
<gene>
    <name evidence="1" type="ORF">G3M58_09375</name>
</gene>
<sequence length="76" mass="8221">AEALLRLLSVLGREAGCAILLEDLHDCDTETVAVVEYVIDNLADLPILFLGTLRPEPGAALDLVRSAERRHAATVR</sequence>
<dbReference type="AlphaFoldDB" id="A0A6G3WMK2"/>
<feature type="non-terminal residue" evidence="1">
    <location>
        <position position="76"/>
    </location>
</feature>
<proteinExistence type="predicted"/>
<reference evidence="1" key="1">
    <citation type="submission" date="2020-01" db="EMBL/GenBank/DDBJ databases">
        <title>Insect and environment-associated Actinomycetes.</title>
        <authorList>
            <person name="Currrie C."/>
            <person name="Chevrette M."/>
            <person name="Carlson C."/>
            <person name="Stubbendieck R."/>
            <person name="Wendt-Pienkowski E."/>
        </authorList>
    </citation>
    <scope>NUCLEOTIDE SEQUENCE</scope>
    <source>
        <strain evidence="1">SID7499</strain>
    </source>
</reference>
<organism evidence="1">
    <name type="scientific">Streptomyces sp. SID7499</name>
    <dbReference type="NCBI Taxonomy" id="2706086"/>
    <lineage>
        <taxon>Bacteria</taxon>
        <taxon>Bacillati</taxon>
        <taxon>Actinomycetota</taxon>
        <taxon>Actinomycetes</taxon>
        <taxon>Kitasatosporales</taxon>
        <taxon>Streptomycetaceae</taxon>
        <taxon>Streptomyces</taxon>
    </lineage>
</organism>
<evidence type="ECO:0008006" key="2">
    <source>
        <dbReference type="Google" id="ProtNLM"/>
    </source>
</evidence>
<feature type="non-terminal residue" evidence="1">
    <location>
        <position position="1"/>
    </location>
</feature>
<evidence type="ECO:0000313" key="1">
    <source>
        <dbReference type="EMBL" id="NEE06653.1"/>
    </source>
</evidence>
<name>A0A6G3WMK2_9ACTN</name>
<comment type="caution">
    <text evidence="1">The sequence shown here is derived from an EMBL/GenBank/DDBJ whole genome shotgun (WGS) entry which is preliminary data.</text>
</comment>
<dbReference type="EMBL" id="JAAGMN010001078">
    <property type="protein sequence ID" value="NEE06653.1"/>
    <property type="molecule type" value="Genomic_DNA"/>
</dbReference>
<protein>
    <recommendedName>
        <fullName evidence="2">LuxR family transcriptional regulator</fullName>
    </recommendedName>
</protein>